<feature type="binding site" evidence="3">
    <location>
        <position position="343"/>
    </location>
    <ligand>
        <name>CTP</name>
        <dbReference type="ChEBI" id="CHEBI:37563"/>
    </ligand>
</feature>
<dbReference type="EC" id="6.3.2.5" evidence="3"/>
<feature type="region of interest" description="Phosphopantothenate--cysteine ligase" evidence="3">
    <location>
        <begin position="194"/>
        <end position="407"/>
    </location>
</feature>
<dbReference type="EMBL" id="FNCK01000004">
    <property type="protein sequence ID" value="SDG21768.1"/>
    <property type="molecule type" value="Genomic_DNA"/>
</dbReference>
<comment type="caution">
    <text evidence="3">Lacks conserved residue(s) required for the propagation of feature annotation.</text>
</comment>
<feature type="binding site" evidence="3">
    <location>
        <position position="347"/>
    </location>
    <ligand>
        <name>CTP</name>
        <dbReference type="ChEBI" id="CHEBI:37563"/>
    </ligand>
</feature>
<comment type="pathway">
    <text evidence="3 4">Cofactor biosynthesis; coenzyme A biosynthesis; CoA from (R)-pantothenate: step 3/5.</text>
</comment>
<keyword evidence="3 4" id="KW-0436">Ligase</keyword>
<dbReference type="Gene3D" id="3.40.50.10300">
    <property type="entry name" value="CoaB-like"/>
    <property type="match status" value="1"/>
</dbReference>
<keyword evidence="3" id="KW-0479">Metal-binding</keyword>
<dbReference type="PANTHER" id="PTHR14359">
    <property type="entry name" value="HOMO-OLIGOMERIC FLAVIN CONTAINING CYS DECARBOXYLASE FAMILY"/>
    <property type="match status" value="1"/>
</dbReference>
<evidence type="ECO:0000256" key="2">
    <source>
        <dbReference type="ARBA" id="ARBA00023239"/>
    </source>
</evidence>
<sequence>MVLLNKRIGVIITGGIAAYKATELVRQLIKAGAIVRVLMTKSACEFITPLTLQVLSRHQVILDTFSEKDAEHVQHIEFADWCELVVIAPATANIIGKLANGIADEIASTTLMAITSPCLVCPAMNSHMYQHSATQRNLSQLKADGYYILEPESGFLAEGYQGKGRLPEISRIVEKLESIMANSFYPQLLKGKKVIVTAGGTRERIDPVRYITNDSSGKMGYAMAKFASFLGGEVTLITTNNHFAVLENMNLVPVESAVEMQSEINKRYNQTDYVIMAAAVSDFRLKHQASQKIKKQDHQTQNLIWELTENPDILAELGKNKDHQVLVGFAAETQNLIEFAKKKLESKGSDWIIANDVSQSDIGFNSSQNQVTILNSEGHIVTLPKMDKFDLAKEIWGIILNYENAKD</sequence>
<comment type="function">
    <text evidence="4">Catalyzes two steps in the biosynthesis of coenzyme A. In the first step cysteine is conjugated to 4'-phosphopantothenate to form 4-phosphopantothenoylcysteine, in the latter compound is decarboxylated to form 4'-phosphopantotheine.</text>
</comment>
<comment type="similarity">
    <text evidence="3 4">In the N-terminal section; belongs to the HFCD (homo-oligomeric flavin containing Cys decarboxylase) superfamily.</text>
</comment>
<evidence type="ECO:0000259" key="6">
    <source>
        <dbReference type="Pfam" id="PF04127"/>
    </source>
</evidence>
<dbReference type="HAMAP" id="MF_02225">
    <property type="entry name" value="CoaBC"/>
    <property type="match status" value="1"/>
</dbReference>
<feature type="domain" description="Flavoprotein" evidence="5">
    <location>
        <begin position="6"/>
        <end position="177"/>
    </location>
</feature>
<comment type="similarity">
    <text evidence="3 4">In the C-terminal section; belongs to the PPC synthetase family.</text>
</comment>
<evidence type="ECO:0000256" key="1">
    <source>
        <dbReference type="ARBA" id="ARBA00022793"/>
    </source>
</evidence>
<dbReference type="GO" id="GO:0015941">
    <property type="term" value="P:pantothenate catabolic process"/>
    <property type="evidence" value="ECO:0007669"/>
    <property type="project" value="InterPro"/>
</dbReference>
<dbReference type="InterPro" id="IPR036551">
    <property type="entry name" value="Flavin_trans-like"/>
</dbReference>
<keyword evidence="8" id="KW-1185">Reference proteome</keyword>
<protein>
    <recommendedName>
        <fullName evidence="3">Coenzyme A biosynthesis bifunctional protein CoaBC</fullName>
    </recommendedName>
    <alternativeName>
        <fullName evidence="3">DNA/pantothenate metabolism flavoprotein</fullName>
    </alternativeName>
    <alternativeName>
        <fullName evidence="3">Phosphopantothenoylcysteine synthetase/decarboxylase</fullName>
        <shortName evidence="3">PPCS-PPCDC</shortName>
    </alternativeName>
    <domain>
        <recommendedName>
            <fullName evidence="3">Phosphopantothenoylcysteine decarboxylase</fullName>
            <shortName evidence="3">PPC decarboxylase</shortName>
            <shortName evidence="3">PPC-DC</shortName>
            <ecNumber evidence="3">4.1.1.36</ecNumber>
        </recommendedName>
        <alternativeName>
            <fullName evidence="3">CoaC</fullName>
        </alternativeName>
    </domain>
    <domain>
        <recommendedName>
            <fullName evidence="3">Phosphopantothenate--cysteine ligase</fullName>
            <ecNumber evidence="3">6.3.2.5</ecNumber>
        </recommendedName>
        <alternativeName>
            <fullName evidence="3">CoaB</fullName>
        </alternativeName>
        <alternativeName>
            <fullName evidence="3">Phosphopantothenoylcysteine synthetase</fullName>
            <shortName evidence="3">PPC synthetase</shortName>
            <shortName evidence="3">PPC-S</shortName>
        </alternativeName>
    </domain>
</protein>
<dbReference type="GO" id="GO:0004632">
    <property type="term" value="F:phosphopantothenate--cysteine ligase activity"/>
    <property type="evidence" value="ECO:0007669"/>
    <property type="project" value="UniProtKB-UniRule"/>
</dbReference>
<evidence type="ECO:0000313" key="8">
    <source>
        <dbReference type="Proteomes" id="UP000199708"/>
    </source>
</evidence>
<dbReference type="InterPro" id="IPR007085">
    <property type="entry name" value="DNA/pantothenate-metab_flavo_C"/>
</dbReference>
<evidence type="ECO:0000313" key="7">
    <source>
        <dbReference type="EMBL" id="SDG21768.1"/>
    </source>
</evidence>
<feature type="binding site" evidence="3">
    <location>
        <begin position="311"/>
        <end position="314"/>
    </location>
    <ligand>
        <name>CTP</name>
        <dbReference type="ChEBI" id="CHEBI:37563"/>
    </ligand>
</feature>
<feature type="binding site" evidence="3">
    <location>
        <position position="292"/>
    </location>
    <ligand>
        <name>CTP</name>
        <dbReference type="ChEBI" id="CHEBI:37563"/>
    </ligand>
</feature>
<feature type="binding site" evidence="3">
    <location>
        <position position="329"/>
    </location>
    <ligand>
        <name>CTP</name>
        <dbReference type="ChEBI" id="CHEBI:37563"/>
    </ligand>
</feature>
<dbReference type="PANTHER" id="PTHR14359:SF6">
    <property type="entry name" value="PHOSPHOPANTOTHENOYLCYSTEINE DECARBOXYLASE"/>
    <property type="match status" value="1"/>
</dbReference>
<comment type="cofactor">
    <cofactor evidence="3">
        <name>FMN</name>
        <dbReference type="ChEBI" id="CHEBI:58210"/>
    </cofactor>
    <text evidence="3">Binds 1 FMN per subunit.</text>
</comment>
<evidence type="ECO:0000256" key="3">
    <source>
        <dbReference type="HAMAP-Rule" id="MF_02225"/>
    </source>
</evidence>
<feature type="binding site" evidence="3">
    <location>
        <position position="282"/>
    </location>
    <ligand>
        <name>CTP</name>
        <dbReference type="ChEBI" id="CHEBI:37563"/>
    </ligand>
</feature>
<accession>A0A1G7SFJ3</accession>
<feature type="region of interest" description="Phosphopantothenoylcysteine decarboxylase" evidence="3">
    <location>
        <begin position="1"/>
        <end position="193"/>
    </location>
</feature>
<reference evidence="7 8" key="1">
    <citation type="submission" date="2016-10" db="EMBL/GenBank/DDBJ databases">
        <authorList>
            <person name="de Groot N.N."/>
        </authorList>
    </citation>
    <scope>NUCLEOTIDE SEQUENCE [LARGE SCALE GENOMIC DNA]</scope>
    <source>
        <strain evidence="7 8">ATCC BAA-466</strain>
    </source>
</reference>
<comment type="cofactor">
    <cofactor evidence="3">
        <name>Mg(2+)</name>
        <dbReference type="ChEBI" id="CHEBI:18420"/>
    </cofactor>
</comment>
<keyword evidence="1 3" id="KW-0210">Decarboxylase</keyword>
<dbReference type="NCBIfam" id="TIGR00521">
    <property type="entry name" value="coaBC_dfp"/>
    <property type="match status" value="1"/>
</dbReference>
<dbReference type="Pfam" id="PF04127">
    <property type="entry name" value="DFP"/>
    <property type="match status" value="1"/>
</dbReference>
<evidence type="ECO:0000259" key="5">
    <source>
        <dbReference type="Pfam" id="PF02441"/>
    </source>
</evidence>
<dbReference type="OrthoDB" id="9802554at2"/>
<comment type="function">
    <text evidence="3">Catalyzes two sequential steps in the biosynthesis of coenzyme A. In the first step cysteine is conjugated to 4'-phosphopantothenate to form 4-phosphopantothenoylcysteine. In the second step the latter compound is decarboxylated to form 4'-phosphopantotheine.</text>
</comment>
<keyword evidence="3" id="KW-0511">Multifunctional enzyme</keyword>
<feature type="domain" description="DNA/pantothenate metabolism flavoprotein C-terminal" evidence="6">
    <location>
        <begin position="189"/>
        <end position="400"/>
    </location>
</feature>
<keyword evidence="3" id="KW-0460">Magnesium</keyword>
<comment type="pathway">
    <text evidence="3 4">Cofactor biosynthesis; coenzyme A biosynthesis; CoA from (R)-pantothenate: step 2/5.</text>
</comment>
<evidence type="ECO:0000256" key="4">
    <source>
        <dbReference type="RuleBase" id="RU364078"/>
    </source>
</evidence>
<dbReference type="GO" id="GO:0004633">
    <property type="term" value="F:phosphopantothenoylcysteine decarboxylase activity"/>
    <property type="evidence" value="ECO:0007669"/>
    <property type="project" value="UniProtKB-UniRule"/>
</dbReference>
<keyword evidence="3 4" id="KW-0288">FMN</keyword>
<dbReference type="EC" id="4.1.1.36" evidence="3"/>
<keyword evidence="2 3" id="KW-0456">Lyase</keyword>
<dbReference type="InterPro" id="IPR005252">
    <property type="entry name" value="CoaBC"/>
</dbReference>
<dbReference type="InterPro" id="IPR035929">
    <property type="entry name" value="CoaB-like_sf"/>
</dbReference>
<dbReference type="InterPro" id="IPR003382">
    <property type="entry name" value="Flavoprotein"/>
</dbReference>
<proteinExistence type="inferred from homology"/>
<keyword evidence="3 4" id="KW-0285">Flavoprotein</keyword>
<organism evidence="7 8">
    <name type="scientific">Facklamia miroungae</name>
    <dbReference type="NCBI Taxonomy" id="120956"/>
    <lineage>
        <taxon>Bacteria</taxon>
        <taxon>Bacillati</taxon>
        <taxon>Bacillota</taxon>
        <taxon>Bacilli</taxon>
        <taxon>Lactobacillales</taxon>
        <taxon>Aerococcaceae</taxon>
        <taxon>Facklamia</taxon>
    </lineage>
</organism>
<dbReference type="Proteomes" id="UP000199708">
    <property type="component" value="Unassembled WGS sequence"/>
</dbReference>
<dbReference type="SUPFAM" id="SSF102645">
    <property type="entry name" value="CoaB-like"/>
    <property type="match status" value="1"/>
</dbReference>
<comment type="catalytic activity">
    <reaction evidence="3 4">
        <text>N-[(R)-4-phosphopantothenoyl]-L-cysteine + H(+) = (R)-4'-phosphopantetheine + CO2</text>
        <dbReference type="Rhea" id="RHEA:16793"/>
        <dbReference type="ChEBI" id="CHEBI:15378"/>
        <dbReference type="ChEBI" id="CHEBI:16526"/>
        <dbReference type="ChEBI" id="CHEBI:59458"/>
        <dbReference type="ChEBI" id="CHEBI:61723"/>
        <dbReference type="EC" id="4.1.1.36"/>
    </reaction>
</comment>
<dbReference type="SUPFAM" id="SSF52507">
    <property type="entry name" value="Homo-oligomeric flavin-containing Cys decarboxylases, HFCD"/>
    <property type="match status" value="1"/>
</dbReference>
<comment type="catalytic activity">
    <reaction evidence="3 4">
        <text>(R)-4'-phosphopantothenate + L-cysteine + CTP = N-[(R)-4-phosphopantothenoyl]-L-cysteine + CMP + diphosphate + H(+)</text>
        <dbReference type="Rhea" id="RHEA:19397"/>
        <dbReference type="ChEBI" id="CHEBI:10986"/>
        <dbReference type="ChEBI" id="CHEBI:15378"/>
        <dbReference type="ChEBI" id="CHEBI:33019"/>
        <dbReference type="ChEBI" id="CHEBI:35235"/>
        <dbReference type="ChEBI" id="CHEBI:37563"/>
        <dbReference type="ChEBI" id="CHEBI:59458"/>
        <dbReference type="ChEBI" id="CHEBI:60377"/>
        <dbReference type="EC" id="6.3.2.5"/>
    </reaction>
</comment>
<dbReference type="GO" id="GO:0071513">
    <property type="term" value="C:phosphopantothenoylcysteine decarboxylase complex"/>
    <property type="evidence" value="ECO:0007669"/>
    <property type="project" value="TreeGrafter"/>
</dbReference>
<dbReference type="GO" id="GO:0015937">
    <property type="term" value="P:coenzyme A biosynthetic process"/>
    <property type="evidence" value="ECO:0007669"/>
    <property type="project" value="UniProtKB-UniRule"/>
</dbReference>
<dbReference type="GO" id="GO:0046872">
    <property type="term" value="F:metal ion binding"/>
    <property type="evidence" value="ECO:0007669"/>
    <property type="project" value="UniProtKB-KW"/>
</dbReference>
<dbReference type="Pfam" id="PF02441">
    <property type="entry name" value="Flavoprotein"/>
    <property type="match status" value="1"/>
</dbReference>
<dbReference type="RefSeq" id="WP_090289703.1">
    <property type="nucleotide sequence ID" value="NZ_FNCK01000004.1"/>
</dbReference>
<dbReference type="GO" id="GO:0010181">
    <property type="term" value="F:FMN binding"/>
    <property type="evidence" value="ECO:0007669"/>
    <property type="project" value="UniProtKB-UniRule"/>
</dbReference>
<dbReference type="UniPathway" id="UPA00241">
    <property type="reaction ID" value="UER00353"/>
</dbReference>
<dbReference type="AlphaFoldDB" id="A0A1G7SFJ3"/>
<gene>
    <name evidence="3" type="primary">coaBC</name>
    <name evidence="7" type="ORF">SAMN05421791_1047</name>
</gene>
<dbReference type="Gene3D" id="3.40.50.1950">
    <property type="entry name" value="Flavin prenyltransferase-like"/>
    <property type="match status" value="1"/>
</dbReference>
<name>A0A1G7SFJ3_9LACT</name>
<dbReference type="STRING" id="120956.SAMN05421791_1047"/>